<dbReference type="AlphaFoldDB" id="A0A6S7CI52"/>
<feature type="signal peptide" evidence="2">
    <location>
        <begin position="1"/>
        <end position="19"/>
    </location>
</feature>
<dbReference type="RefSeq" id="WP_175140465.1">
    <property type="nucleotide sequence ID" value="NZ_CADIKZ010000003.1"/>
</dbReference>
<reference evidence="3 4" key="1">
    <citation type="submission" date="2020-04" db="EMBL/GenBank/DDBJ databases">
        <authorList>
            <person name="De Canck E."/>
        </authorList>
    </citation>
    <scope>NUCLEOTIDE SEQUENCE [LARGE SCALE GENOMIC DNA]</scope>
    <source>
        <strain evidence="3 4">LMG 26788</strain>
    </source>
</reference>
<dbReference type="EMBL" id="CADIKZ010000003">
    <property type="protein sequence ID" value="CAB3846878.1"/>
    <property type="molecule type" value="Genomic_DNA"/>
</dbReference>
<keyword evidence="4" id="KW-1185">Reference proteome</keyword>
<proteinExistence type="predicted"/>
<sequence>MNKALALLLCAALPTLATAAQPDVEALTLDPRNKLYCNEQADWCVGIKVDGGFEENGPFASSRTLRAEYRLWDLPEIPDFSHFTVWPHLIRLSEERALVGVIGPSEPDYKEEIQFPGGSFSRRDLYLFAVDLGDRSSNLAQMLPYATQASVRACVNEADERRRAGDCMEQYRYDATVKALASDQPYPDLQVTTRATRAPARASRDADPAKQPAPTAAQRQPQADKQCSYTVTYKWQADDSVYKPATPLPDCAEFLQARPAKG</sequence>
<feature type="chain" id="PRO_5028797157" evidence="2">
    <location>
        <begin position="20"/>
        <end position="262"/>
    </location>
</feature>
<evidence type="ECO:0000313" key="4">
    <source>
        <dbReference type="Proteomes" id="UP000494203"/>
    </source>
</evidence>
<evidence type="ECO:0000256" key="1">
    <source>
        <dbReference type="SAM" id="MobiDB-lite"/>
    </source>
</evidence>
<feature type="region of interest" description="Disordered" evidence="1">
    <location>
        <begin position="193"/>
        <end position="226"/>
    </location>
</feature>
<name>A0A6S7CI52_9BURK</name>
<dbReference type="Proteomes" id="UP000494203">
    <property type="component" value="Unassembled WGS sequence"/>
</dbReference>
<organism evidence="3 4">
    <name type="scientific">Achromobacter pulmonis</name>
    <dbReference type="NCBI Taxonomy" id="1389932"/>
    <lineage>
        <taxon>Bacteria</taxon>
        <taxon>Pseudomonadati</taxon>
        <taxon>Pseudomonadota</taxon>
        <taxon>Betaproteobacteria</taxon>
        <taxon>Burkholderiales</taxon>
        <taxon>Alcaligenaceae</taxon>
        <taxon>Achromobacter</taxon>
    </lineage>
</organism>
<protein>
    <submittedName>
        <fullName evidence="3">Uncharacterized protein</fullName>
    </submittedName>
</protein>
<gene>
    <name evidence="3" type="ORF">LMG26788_01556</name>
</gene>
<accession>A0A6S7CI52</accession>
<feature type="compositionally biased region" description="Low complexity" evidence="1">
    <location>
        <begin position="209"/>
        <end position="224"/>
    </location>
</feature>
<keyword evidence="2" id="KW-0732">Signal</keyword>
<evidence type="ECO:0000256" key="2">
    <source>
        <dbReference type="SAM" id="SignalP"/>
    </source>
</evidence>
<evidence type="ECO:0000313" key="3">
    <source>
        <dbReference type="EMBL" id="CAB3846878.1"/>
    </source>
</evidence>